<dbReference type="AlphaFoldDB" id="A0A1H6HHS2"/>
<dbReference type="EMBL" id="FNWQ01000003">
    <property type="protein sequence ID" value="SEH35339.1"/>
    <property type="molecule type" value="Genomic_DNA"/>
</dbReference>
<organism evidence="2 3">
    <name type="scientific">Chryseobacterium culicis</name>
    <dbReference type="NCBI Taxonomy" id="680127"/>
    <lineage>
        <taxon>Bacteria</taxon>
        <taxon>Pseudomonadati</taxon>
        <taxon>Bacteroidota</taxon>
        <taxon>Flavobacteriia</taxon>
        <taxon>Flavobacteriales</taxon>
        <taxon>Weeksellaceae</taxon>
        <taxon>Chryseobacterium group</taxon>
        <taxon>Chryseobacterium</taxon>
    </lineage>
</organism>
<protein>
    <submittedName>
        <fullName evidence="2">Por secretion system C-terminal sorting domain-containing protein</fullName>
    </submittedName>
</protein>
<evidence type="ECO:0000313" key="3">
    <source>
        <dbReference type="Proteomes" id="UP000198561"/>
    </source>
</evidence>
<gene>
    <name evidence="2" type="ORF">SAMN05421593_2975</name>
</gene>
<dbReference type="InterPro" id="IPR026444">
    <property type="entry name" value="Secre_tail"/>
</dbReference>
<sequence length="565" mass="62282">MGKFSTFLFLFFITPFLFAQSSINWFRNFGSSQNTDASIIKSRLDENGNIYTIGKFTFYSNFMDNTTTDAVFVNGQNSYVAKYNSSGQLLWINNFGGSATDFVFDNNGDLIITGGFSGTITFNDNTTFTSAVSNQPQIYNLKLNKNSGAYIWKNTLSNSNSEYRPATGMAVTVLTDNNFIIATQYYGTIPGVPVYQLMKFDANGNIILRKIMDSVNNTGVEFKGLKSDNANNIYLIGSFYSILNLNVNGGQYVIEDPSGSGSLTAFISKFNSNFDVQWGKAIGGSSADQAITLEVDKVTQKSYVSFAVNGNNINLNNGGTTPVMTNFWQSPSSGVFVTYDGNGELSNYHLYTGSGLNVGTGYVDDIQLNGSMLVLSGRVYDKPDVDISSASSFPPSNAINERIRFFVSTFNINSNSYSLLKNTYFAVDMNNQYSDPNVTGLIVPNTSKIIIAGDNNSLIPYQGSELVSFPKHSAFLFQLDTQPQTLSTKETKNDFSLYVLTDSHNKTAKIISKDAVENVITFDSVGRKIFETQSTEFDISNLKEGLYFFQIKTTQGTVTKKFLKK</sequence>
<dbReference type="InterPro" id="IPR052918">
    <property type="entry name" value="Motility_Chemotaxis_Reg"/>
</dbReference>
<accession>A0A1H6HHS2</accession>
<dbReference type="RefSeq" id="WP_089693102.1">
    <property type="nucleotide sequence ID" value="NZ_FNWQ01000003.1"/>
</dbReference>
<dbReference type="OrthoDB" id="1652165at2"/>
<dbReference type="Proteomes" id="UP000198561">
    <property type="component" value="Unassembled WGS sequence"/>
</dbReference>
<dbReference type="InterPro" id="IPR011047">
    <property type="entry name" value="Quinoprotein_ADH-like_sf"/>
</dbReference>
<dbReference type="SUPFAM" id="SSF50998">
    <property type="entry name" value="Quinoprotein alcohol dehydrogenase-like"/>
    <property type="match status" value="1"/>
</dbReference>
<dbReference type="NCBIfam" id="TIGR04183">
    <property type="entry name" value="Por_Secre_tail"/>
    <property type="match status" value="1"/>
</dbReference>
<keyword evidence="1" id="KW-0732">Signal</keyword>
<proteinExistence type="predicted"/>
<dbReference type="STRING" id="680127.SAMN05421593_2975"/>
<reference evidence="2 3" key="1">
    <citation type="submission" date="2016-10" db="EMBL/GenBank/DDBJ databases">
        <authorList>
            <person name="de Groot N.N."/>
        </authorList>
    </citation>
    <scope>NUCLEOTIDE SEQUENCE [LARGE SCALE GENOMIC DNA]</scope>
    <source>
        <strain evidence="2 3">DSM 23031</strain>
    </source>
</reference>
<evidence type="ECO:0000313" key="2">
    <source>
        <dbReference type="EMBL" id="SEH35339.1"/>
    </source>
</evidence>
<dbReference type="PANTHER" id="PTHR35580:SF1">
    <property type="entry name" value="PHYTASE-LIKE DOMAIN-CONTAINING PROTEIN"/>
    <property type="match status" value="1"/>
</dbReference>
<evidence type="ECO:0000256" key="1">
    <source>
        <dbReference type="ARBA" id="ARBA00022729"/>
    </source>
</evidence>
<dbReference type="PANTHER" id="PTHR35580">
    <property type="entry name" value="CELL SURFACE GLYCOPROTEIN (S-LAYER PROTEIN)-LIKE PROTEIN"/>
    <property type="match status" value="1"/>
</dbReference>
<name>A0A1H6HHS2_CHRCI</name>